<sequence>MIILDEPYVSQILRDNIVEMNLSVLKYAASERPGFSKEMTFLEDVEFIELFKSKNSSKIYGNSENSFAWIANNLGFTGIPEKIETSDYSFLF</sequence>
<dbReference type="GeneID" id="41605088"/>
<dbReference type="HOGENOM" id="CLU_2406411_0_0_2"/>
<accession>A0A0E3LAC7</accession>
<reference evidence="1 2" key="1">
    <citation type="submission" date="2014-07" db="EMBL/GenBank/DDBJ databases">
        <title>Methanogenic archaea and the global carbon cycle.</title>
        <authorList>
            <person name="Henriksen J.R."/>
            <person name="Luke J."/>
            <person name="Reinhart S."/>
            <person name="Benedict M.N."/>
            <person name="Youngblut N.D."/>
            <person name="Metcalf M.E."/>
            <person name="Whitaker R.J."/>
            <person name="Metcalf W.W."/>
        </authorList>
    </citation>
    <scope>NUCLEOTIDE SEQUENCE [LARGE SCALE GENOMIC DNA]</scope>
    <source>
        <strain evidence="1 2">HI350</strain>
    </source>
</reference>
<evidence type="ECO:0000313" key="2">
    <source>
        <dbReference type="Proteomes" id="UP000033092"/>
    </source>
</evidence>
<name>A0A0E3LAC7_9EURY</name>
<dbReference type="Proteomes" id="UP000033092">
    <property type="component" value="Chromosome"/>
</dbReference>
<dbReference type="AlphaFoldDB" id="A0A0E3LAC7"/>
<gene>
    <name evidence="1" type="ORF">MSSIH_1101</name>
</gene>
<evidence type="ECO:0000313" key="1">
    <source>
        <dbReference type="EMBL" id="AKB31791.1"/>
    </source>
</evidence>
<dbReference type="EMBL" id="CP009507">
    <property type="protein sequence ID" value="AKB31791.1"/>
    <property type="molecule type" value="Genomic_DNA"/>
</dbReference>
<proteinExistence type="predicted"/>
<protein>
    <submittedName>
        <fullName evidence="1">Uncharacterized protein</fullName>
    </submittedName>
</protein>
<dbReference type="KEGG" id="msz:MSSIH_1101"/>
<dbReference type="RefSeq" id="WP_048170830.1">
    <property type="nucleotide sequence ID" value="NZ_CP009507.1"/>
</dbReference>
<dbReference type="PATRIC" id="fig|1434119.4.peg.1393"/>
<organism evidence="1 2">
    <name type="scientific">Methanosarcina siciliae HI350</name>
    <dbReference type="NCBI Taxonomy" id="1434119"/>
    <lineage>
        <taxon>Archaea</taxon>
        <taxon>Methanobacteriati</taxon>
        <taxon>Methanobacteriota</taxon>
        <taxon>Stenosarchaea group</taxon>
        <taxon>Methanomicrobia</taxon>
        <taxon>Methanosarcinales</taxon>
        <taxon>Methanosarcinaceae</taxon>
        <taxon>Methanosarcina</taxon>
    </lineage>
</organism>
<dbReference type="GeneID" id="24859940"/>